<feature type="transmembrane region" description="Helical" evidence="8">
    <location>
        <begin position="266"/>
        <end position="284"/>
    </location>
</feature>
<evidence type="ECO:0000256" key="8">
    <source>
        <dbReference type="SAM" id="Phobius"/>
    </source>
</evidence>
<dbReference type="RefSeq" id="WP_204600670.1">
    <property type="nucleotide sequence ID" value="NZ_JBHSED010000003.1"/>
</dbReference>
<evidence type="ECO:0000256" key="3">
    <source>
        <dbReference type="ARBA" id="ARBA00022475"/>
    </source>
</evidence>
<keyword evidence="11" id="KW-1185">Reference proteome</keyword>
<feature type="transmembrane region" description="Helical" evidence="8">
    <location>
        <begin position="72"/>
        <end position="89"/>
    </location>
</feature>
<gene>
    <name evidence="10" type="ORF">ACFO1S_03290</name>
</gene>
<keyword evidence="6 8" id="KW-1133">Transmembrane helix</keyword>
<name>A0ABV8S4X2_9BACL</name>
<feature type="transmembrane region" description="Helical" evidence="8">
    <location>
        <begin position="196"/>
        <end position="215"/>
    </location>
</feature>
<keyword evidence="2" id="KW-0813">Transport</keyword>
<feature type="transmembrane region" description="Helical" evidence="8">
    <location>
        <begin position="43"/>
        <end position="60"/>
    </location>
</feature>
<evidence type="ECO:0000313" key="10">
    <source>
        <dbReference type="EMBL" id="MFC4302467.1"/>
    </source>
</evidence>
<evidence type="ECO:0000256" key="2">
    <source>
        <dbReference type="ARBA" id="ARBA00022448"/>
    </source>
</evidence>
<feature type="transmembrane region" description="Helical" evidence="8">
    <location>
        <begin position="134"/>
        <end position="152"/>
    </location>
</feature>
<dbReference type="SUPFAM" id="SSF103473">
    <property type="entry name" value="MFS general substrate transporter"/>
    <property type="match status" value="1"/>
</dbReference>
<dbReference type="PANTHER" id="PTHR23522:SF10">
    <property type="entry name" value="3-PHENYLPROPIONIC ACID TRANSPORTER-RELATED"/>
    <property type="match status" value="1"/>
</dbReference>
<dbReference type="InterPro" id="IPR020846">
    <property type="entry name" value="MFS_dom"/>
</dbReference>
<evidence type="ECO:0000256" key="4">
    <source>
        <dbReference type="ARBA" id="ARBA00022519"/>
    </source>
</evidence>
<feature type="transmembrane region" description="Helical" evidence="8">
    <location>
        <begin position="354"/>
        <end position="374"/>
    </location>
</feature>
<comment type="subcellular location">
    <subcellularLocation>
        <location evidence="1">Cell inner membrane</location>
        <topology evidence="1">Multi-pass membrane protein</topology>
    </subcellularLocation>
</comment>
<keyword evidence="7 8" id="KW-0472">Membrane</keyword>
<evidence type="ECO:0000256" key="6">
    <source>
        <dbReference type="ARBA" id="ARBA00022989"/>
    </source>
</evidence>
<evidence type="ECO:0000313" key="11">
    <source>
        <dbReference type="Proteomes" id="UP001595755"/>
    </source>
</evidence>
<feature type="transmembrane region" description="Helical" evidence="8">
    <location>
        <begin position="95"/>
        <end position="114"/>
    </location>
</feature>
<feature type="transmembrane region" description="Helical" evidence="8">
    <location>
        <begin position="290"/>
        <end position="313"/>
    </location>
</feature>
<dbReference type="Gene3D" id="1.20.1250.20">
    <property type="entry name" value="MFS general substrate transporter like domains"/>
    <property type="match status" value="2"/>
</dbReference>
<evidence type="ECO:0000256" key="1">
    <source>
        <dbReference type="ARBA" id="ARBA00004429"/>
    </source>
</evidence>
<dbReference type="Pfam" id="PF12832">
    <property type="entry name" value="MFS_1_like"/>
    <property type="match status" value="1"/>
</dbReference>
<evidence type="ECO:0000256" key="5">
    <source>
        <dbReference type="ARBA" id="ARBA00022692"/>
    </source>
</evidence>
<proteinExistence type="predicted"/>
<feature type="transmembrane region" description="Helical" evidence="8">
    <location>
        <begin position="325"/>
        <end position="348"/>
    </location>
</feature>
<dbReference type="Proteomes" id="UP001595755">
    <property type="component" value="Unassembled WGS sequence"/>
</dbReference>
<feature type="domain" description="Major facilitator superfamily (MFS) profile" evidence="9">
    <location>
        <begin position="200"/>
        <end position="381"/>
    </location>
</feature>
<keyword evidence="3" id="KW-1003">Cell membrane</keyword>
<sequence>MEGIQLVRLALVTFFLFSASAGISICFPLYFQFRGLSHSEIGVVVGLGALVSIFAPPFWGVVSDRNKTIKKVIVLLVGAGLLLTIPLFMSHTMLSIMLFLGLFMFFVSAATPLLESLLVKYANDNKVNYGAIRLWGEVGVGTTTLVIGFVLQYYGMRYLGWMYGFLLLCGLLLLLRTPDAQREAKPMTMQSFAKLFSNRTFLLYLIIILLVSIPHRMNDSYLMIYLGQLGATGTIAGLGWTVSAAGSMISLLFLSKLMDKYDEIRFVIIACICYAIRWLIYGLAEHSGFVIAGQALHMATFSVFLVASTRYIYKIVPKELIATAITLYLAIFMGLGGIIGGVAGGWMIDHTGPHAAYLLGCMLSAAAAGLAMAYRSRLIKE</sequence>
<feature type="transmembrane region" description="Helical" evidence="8">
    <location>
        <begin position="158"/>
        <end position="175"/>
    </location>
</feature>
<keyword evidence="4" id="KW-0997">Cell inner membrane</keyword>
<dbReference type="EMBL" id="JBHSED010000003">
    <property type="protein sequence ID" value="MFC4302467.1"/>
    <property type="molecule type" value="Genomic_DNA"/>
</dbReference>
<feature type="transmembrane region" description="Helical" evidence="8">
    <location>
        <begin position="235"/>
        <end position="254"/>
    </location>
</feature>
<reference evidence="11" key="1">
    <citation type="journal article" date="2019" name="Int. J. Syst. Evol. Microbiol.">
        <title>The Global Catalogue of Microorganisms (GCM) 10K type strain sequencing project: providing services to taxonomists for standard genome sequencing and annotation.</title>
        <authorList>
            <consortium name="The Broad Institute Genomics Platform"/>
            <consortium name="The Broad Institute Genome Sequencing Center for Infectious Disease"/>
            <person name="Wu L."/>
            <person name="Ma J."/>
        </authorList>
    </citation>
    <scope>NUCLEOTIDE SEQUENCE [LARGE SCALE GENOMIC DNA]</scope>
    <source>
        <strain evidence="11">CGMCC 4.1641</strain>
    </source>
</reference>
<dbReference type="InterPro" id="IPR024989">
    <property type="entry name" value="MFS_assoc_dom"/>
</dbReference>
<dbReference type="PANTHER" id="PTHR23522">
    <property type="entry name" value="BLL5896 PROTEIN"/>
    <property type="match status" value="1"/>
</dbReference>
<keyword evidence="5 8" id="KW-0812">Transmembrane</keyword>
<protein>
    <submittedName>
        <fullName evidence="10">MFS transporter</fullName>
    </submittedName>
</protein>
<comment type="caution">
    <text evidence="10">The sequence shown here is derived from an EMBL/GenBank/DDBJ whole genome shotgun (WGS) entry which is preliminary data.</text>
</comment>
<feature type="transmembrane region" description="Helical" evidence="8">
    <location>
        <begin position="7"/>
        <end position="31"/>
    </location>
</feature>
<dbReference type="InterPro" id="IPR036259">
    <property type="entry name" value="MFS_trans_sf"/>
</dbReference>
<evidence type="ECO:0000256" key="7">
    <source>
        <dbReference type="ARBA" id="ARBA00023136"/>
    </source>
</evidence>
<organism evidence="10 11">
    <name type="scientific">Cohnella boryungensis</name>
    <dbReference type="NCBI Taxonomy" id="768479"/>
    <lineage>
        <taxon>Bacteria</taxon>
        <taxon>Bacillati</taxon>
        <taxon>Bacillota</taxon>
        <taxon>Bacilli</taxon>
        <taxon>Bacillales</taxon>
        <taxon>Paenibacillaceae</taxon>
        <taxon>Cohnella</taxon>
    </lineage>
</organism>
<evidence type="ECO:0000259" key="9">
    <source>
        <dbReference type="PROSITE" id="PS50850"/>
    </source>
</evidence>
<accession>A0ABV8S4X2</accession>
<dbReference type="PROSITE" id="PS50850">
    <property type="entry name" value="MFS"/>
    <property type="match status" value="1"/>
</dbReference>